<gene>
    <name evidence="2" type="ORF">CK510_04170</name>
</gene>
<feature type="transmembrane region" description="Helical" evidence="1">
    <location>
        <begin position="292"/>
        <end position="311"/>
    </location>
</feature>
<feature type="transmembrane region" description="Helical" evidence="1">
    <location>
        <begin position="479"/>
        <end position="503"/>
    </location>
</feature>
<feature type="transmembrane region" description="Helical" evidence="1">
    <location>
        <begin position="553"/>
        <end position="574"/>
    </location>
</feature>
<reference evidence="2 3" key="1">
    <citation type="submission" date="2017-08" db="EMBL/GenBank/DDBJ databases">
        <title>Draft genome sequence of filamentous cyanobacterium Calothrix elsteri CCALA 953.</title>
        <authorList>
            <person name="Gagunashvili A.N."/>
            <person name="Elster J."/>
            <person name="Andresson O.S."/>
        </authorList>
    </citation>
    <scope>NUCLEOTIDE SEQUENCE [LARGE SCALE GENOMIC DNA]</scope>
    <source>
        <strain evidence="2 3">CCALA 953</strain>
    </source>
</reference>
<protein>
    <submittedName>
        <fullName evidence="2">ABC transporter permease</fullName>
    </submittedName>
</protein>
<name>A0A2A2TNC0_9CYAN</name>
<sequence>MMGSIFDKLGDWNPQFIREIKGRLKLFPILVTAGISLLGQVVLCLIQLGQYPEKKYSITAQYCLLGKDYQNQLQDLYKVVDKIQKQVYYFSSKANFDLEKLNAAKEQLKASQLEQKRVNDILYSGKFFCPIEQINFQSWWRDHWGYIFTSLSVVFVFALLVGGTYLLINNLAQEEHRHTLNFIRLSPQSEASILTGKMLGVPILVYWLTALAIPLHVVSGKAAGIAFSHIFSFYAVLIGSCIFFFSTALLFTLSTRFLGGFQPWLGSGLILTFLMFTLGISSSSLQVNHGAAWFMMFSPMFAIEHLFPNIFGRGYNSSSSPGFASLQFFHISVGSTLIGVVGTHLANFGFWTYGIWQGLERRFRNPNTAMISKVQSYWLVAGMQVLLWGFTLQKNSNYYPPSYFGKGSYYEPNNQIISNLPFFVIFNLALLFGLMMILSPQRQTIQDWARYRHQGGSSRKGWKHSLFGDFLLGEKSPSVVAIALNLLIMLIPGAIWVMLAPSLNVRQNNVLDWMLNDAGRFKLLIGIAMFFTIMMINAAITQRMLILKTSKRYFWAIGTVGSVMFLPPIILGMINLTPQKNALPWLMSIFPWAGLADAGTLYVLMIFAFEVLVLAAVTYFLTKKIQKEGESETKAMGNNPAK</sequence>
<feature type="transmembrane region" description="Helical" evidence="1">
    <location>
        <begin position="377"/>
        <end position="396"/>
    </location>
</feature>
<accession>A0A2A2TNC0</accession>
<proteinExistence type="predicted"/>
<feature type="transmembrane region" description="Helical" evidence="1">
    <location>
        <begin position="523"/>
        <end position="541"/>
    </location>
</feature>
<dbReference type="Proteomes" id="UP000218238">
    <property type="component" value="Unassembled WGS sequence"/>
</dbReference>
<evidence type="ECO:0000256" key="1">
    <source>
        <dbReference type="SAM" id="Phobius"/>
    </source>
</evidence>
<dbReference type="AlphaFoldDB" id="A0A2A2TNC0"/>
<feature type="transmembrane region" description="Helical" evidence="1">
    <location>
        <begin position="263"/>
        <end position="280"/>
    </location>
</feature>
<feature type="transmembrane region" description="Helical" evidence="1">
    <location>
        <begin position="331"/>
        <end position="356"/>
    </location>
</feature>
<feature type="transmembrane region" description="Helical" evidence="1">
    <location>
        <begin position="26"/>
        <end position="46"/>
    </location>
</feature>
<comment type="caution">
    <text evidence="2">The sequence shown here is derived from an EMBL/GenBank/DDBJ whole genome shotgun (WGS) entry which is preliminary data.</text>
</comment>
<feature type="transmembrane region" description="Helical" evidence="1">
    <location>
        <begin position="144"/>
        <end position="168"/>
    </location>
</feature>
<feature type="transmembrane region" description="Helical" evidence="1">
    <location>
        <begin position="601"/>
        <end position="621"/>
    </location>
</feature>
<evidence type="ECO:0000313" key="2">
    <source>
        <dbReference type="EMBL" id="PAX59979.1"/>
    </source>
</evidence>
<keyword evidence="1" id="KW-0812">Transmembrane</keyword>
<feature type="transmembrane region" description="Helical" evidence="1">
    <location>
        <begin position="199"/>
        <end position="218"/>
    </location>
</feature>
<dbReference type="OrthoDB" id="458286at2"/>
<keyword evidence="1" id="KW-1133">Transmembrane helix</keyword>
<keyword evidence="3" id="KW-1185">Reference proteome</keyword>
<keyword evidence="1" id="KW-0472">Membrane</keyword>
<evidence type="ECO:0000313" key="3">
    <source>
        <dbReference type="Proteomes" id="UP000218238"/>
    </source>
</evidence>
<organism evidence="2 3">
    <name type="scientific">Brunnivagina elsteri CCALA 953</name>
    <dbReference type="NCBI Taxonomy" id="987040"/>
    <lineage>
        <taxon>Bacteria</taxon>
        <taxon>Bacillati</taxon>
        <taxon>Cyanobacteriota</taxon>
        <taxon>Cyanophyceae</taxon>
        <taxon>Nostocales</taxon>
        <taxon>Calotrichaceae</taxon>
        <taxon>Brunnivagina</taxon>
    </lineage>
</organism>
<dbReference type="RefSeq" id="WP_095720494.1">
    <property type="nucleotide sequence ID" value="NZ_NTFS01000027.1"/>
</dbReference>
<feature type="transmembrane region" description="Helical" evidence="1">
    <location>
        <begin position="230"/>
        <end position="251"/>
    </location>
</feature>
<feature type="transmembrane region" description="Helical" evidence="1">
    <location>
        <begin position="416"/>
        <end position="438"/>
    </location>
</feature>
<dbReference type="EMBL" id="NTFS01000027">
    <property type="protein sequence ID" value="PAX59979.1"/>
    <property type="molecule type" value="Genomic_DNA"/>
</dbReference>